<evidence type="ECO:0000313" key="3">
    <source>
        <dbReference type="EMBL" id="SME96279.1"/>
    </source>
</evidence>
<dbReference type="InterPro" id="IPR010090">
    <property type="entry name" value="Phage_tape_meas"/>
</dbReference>
<name>A0A1X7CGT8_9BACT</name>
<dbReference type="RefSeq" id="WP_085098824.1">
    <property type="nucleotide sequence ID" value="NZ_FWZU01000001.1"/>
</dbReference>
<reference evidence="4" key="1">
    <citation type="submission" date="2017-04" db="EMBL/GenBank/DDBJ databases">
        <authorList>
            <person name="Varghese N."/>
            <person name="Submissions S."/>
        </authorList>
    </citation>
    <scope>NUCLEOTIDE SEQUENCE [LARGE SCALE GENOMIC DNA]</scope>
    <source>
        <strain evidence="4">K3S</strain>
    </source>
</reference>
<dbReference type="Proteomes" id="UP000192906">
    <property type="component" value="Unassembled WGS sequence"/>
</dbReference>
<dbReference type="OrthoDB" id="5443872at2"/>
<keyword evidence="4" id="KW-1185">Reference proteome</keyword>
<evidence type="ECO:0000313" key="4">
    <source>
        <dbReference type="Proteomes" id="UP000192906"/>
    </source>
</evidence>
<feature type="transmembrane region" description="Helical" evidence="1">
    <location>
        <begin position="460"/>
        <end position="482"/>
    </location>
</feature>
<dbReference type="AlphaFoldDB" id="A0A1X7CGT8"/>
<evidence type="ECO:0000259" key="2">
    <source>
        <dbReference type="Pfam" id="PF10145"/>
    </source>
</evidence>
<keyword evidence="1" id="KW-0472">Membrane</keyword>
<organism evidence="3 4">
    <name type="scientific">Desulfovibrio gilichinskyi</name>
    <dbReference type="NCBI Taxonomy" id="1519643"/>
    <lineage>
        <taxon>Bacteria</taxon>
        <taxon>Pseudomonadati</taxon>
        <taxon>Thermodesulfobacteriota</taxon>
        <taxon>Desulfovibrionia</taxon>
        <taxon>Desulfovibrionales</taxon>
        <taxon>Desulfovibrionaceae</taxon>
        <taxon>Desulfovibrio</taxon>
    </lineage>
</organism>
<proteinExistence type="predicted"/>
<sequence length="675" mass="71141">MANKKFSAVVEIGGAVKESFRSSIKVLGGDLSGVGDAVRNTKDKLDMLEKYDPQAVGKLGKEYDELKRNAAKLRKEHEATLKPSKKMTAELARADAAAEKAGRAYNAGREKLNDMGAALQKAGVKTSNLTGEHIRLSAELSKAKRNMDSLNRAVEAGSRMKSQIGDAARIGVGVAAGIGVVGAAVTMTNKATGEQVALARSLNMSADSLQAWGGVAKEAGFEIDNVGDLVEEMNNKLGESAGLEETTPVKESLEMLGLSFEELRDMKPEEQFREIAKAIKDMPDQQAAVSAADMLFGGEANKFFGYLRSRKEGIDEILDQQMRLNVLSDEGRAGAAAYNTAFSHLTTVVGSVTSEFFGLIGGAIAPLVDEYGPKLADWVTSNKKDLIGIGDAVKDSIPGFLAFGRGVYTVVSTIGSAVSTVASFVGGFDNLAIAIGFAFGAKAALGIGRFATNLFTVGKAIVPIVSTYFPAVVTGIRAIGAAVMANPIGLAVTAVIGAAVLVWKYWDPICDFFGNFGSMIGNAVSDGFDFIKSVFMNFTPLGLVIQHWSPIKAWVGDLFGWIGDKAAAVFGGIGSAISSVAGFFGFGDDEEKDQTVIVGKAVAKAIPVATARAETITEAMPVEARSVQASSSTSSNKYTITINAAPGQSAEEIADEVMRRIEENNHDNARLALHD</sequence>
<feature type="domain" description="Phage tail tape measure protein" evidence="2">
    <location>
        <begin position="97"/>
        <end position="297"/>
    </location>
</feature>
<dbReference type="STRING" id="1519643.SAMN06295933_0877"/>
<feature type="transmembrane region" description="Helical" evidence="1">
    <location>
        <begin position="406"/>
        <end position="425"/>
    </location>
</feature>
<dbReference type="Pfam" id="PF10145">
    <property type="entry name" value="PhageMin_Tail"/>
    <property type="match status" value="1"/>
</dbReference>
<feature type="transmembrane region" description="Helical" evidence="1">
    <location>
        <begin position="488"/>
        <end position="506"/>
    </location>
</feature>
<keyword evidence="1" id="KW-1133">Transmembrane helix</keyword>
<evidence type="ECO:0000256" key="1">
    <source>
        <dbReference type="SAM" id="Phobius"/>
    </source>
</evidence>
<keyword evidence="1" id="KW-0812">Transmembrane</keyword>
<accession>A0A1X7CGT8</accession>
<dbReference type="EMBL" id="FWZU01000001">
    <property type="protein sequence ID" value="SME96279.1"/>
    <property type="molecule type" value="Genomic_DNA"/>
</dbReference>
<gene>
    <name evidence="3" type="ORF">SAMN06295933_0877</name>
</gene>
<protein>
    <submittedName>
        <fullName evidence="3">Phage-related minor tail protein</fullName>
    </submittedName>
</protein>